<proteinExistence type="predicted"/>
<dbReference type="AlphaFoldDB" id="A0A6J4KZT0"/>
<feature type="compositionally biased region" description="Basic and acidic residues" evidence="1">
    <location>
        <begin position="70"/>
        <end position="80"/>
    </location>
</feature>
<feature type="compositionally biased region" description="Basic and acidic residues" evidence="1">
    <location>
        <begin position="139"/>
        <end position="149"/>
    </location>
</feature>
<reference evidence="2" key="1">
    <citation type="submission" date="2020-02" db="EMBL/GenBank/DDBJ databases">
        <authorList>
            <person name="Meier V. D."/>
        </authorList>
    </citation>
    <scope>NUCLEOTIDE SEQUENCE</scope>
    <source>
        <strain evidence="2">AVDCRST_MAG68</strain>
    </source>
</reference>
<organism evidence="2">
    <name type="scientific">uncultured Gemmatimonadota bacterium</name>
    <dbReference type="NCBI Taxonomy" id="203437"/>
    <lineage>
        <taxon>Bacteria</taxon>
        <taxon>Pseudomonadati</taxon>
        <taxon>Gemmatimonadota</taxon>
        <taxon>environmental samples</taxon>
    </lineage>
</organism>
<evidence type="ECO:0000313" key="2">
    <source>
        <dbReference type="EMBL" id="CAA9320148.1"/>
    </source>
</evidence>
<feature type="compositionally biased region" description="Low complexity" evidence="1">
    <location>
        <begin position="93"/>
        <end position="109"/>
    </location>
</feature>
<dbReference type="EMBL" id="CADCTW010000090">
    <property type="protein sequence ID" value="CAA9320148.1"/>
    <property type="molecule type" value="Genomic_DNA"/>
</dbReference>
<feature type="non-terminal residue" evidence="2">
    <location>
        <position position="1"/>
    </location>
</feature>
<accession>A0A6J4KZT0</accession>
<feature type="non-terminal residue" evidence="2">
    <location>
        <position position="149"/>
    </location>
</feature>
<feature type="compositionally biased region" description="Low complexity" evidence="1">
    <location>
        <begin position="124"/>
        <end position="138"/>
    </location>
</feature>
<sequence length="149" mass="15245">GTNRHAAGADLLPGDGMELPPGVRAQPPGRADGGRRGRHPLQPAGALRHGGGGALPEAALRAGHARAALRAHEHHHEDVRGGPGADQHPGVRAAHQPAGAAAGHFGPVRGARDAGGGLRGARHQLALQPGLPLLQRRQQRGEGPVRQHL</sequence>
<feature type="region of interest" description="Disordered" evidence="1">
    <location>
        <begin position="1"/>
        <end position="149"/>
    </location>
</feature>
<gene>
    <name evidence="2" type="ORF">AVDCRST_MAG68-1914</name>
</gene>
<protein>
    <submittedName>
        <fullName evidence="2">GPW/gp25 family protein</fullName>
    </submittedName>
</protein>
<evidence type="ECO:0000256" key="1">
    <source>
        <dbReference type="SAM" id="MobiDB-lite"/>
    </source>
</evidence>
<name>A0A6J4KZT0_9BACT</name>